<dbReference type="InterPro" id="IPR001810">
    <property type="entry name" value="F-box_dom"/>
</dbReference>
<dbReference type="GO" id="GO:0016787">
    <property type="term" value="F:hydrolase activity"/>
    <property type="evidence" value="ECO:0007669"/>
    <property type="project" value="UniProtKB-KW"/>
</dbReference>
<dbReference type="Proteomes" id="UP001215598">
    <property type="component" value="Unassembled WGS sequence"/>
</dbReference>
<keyword evidence="6" id="KW-1185">Reference proteome</keyword>
<comment type="caution">
    <text evidence="5">The sequence shown here is derived from an EMBL/GenBank/DDBJ whole genome shotgun (WGS) entry which is preliminary data.</text>
</comment>
<evidence type="ECO:0000256" key="3">
    <source>
        <dbReference type="RuleBase" id="RU361235"/>
    </source>
</evidence>
<dbReference type="SUPFAM" id="SSF53474">
    <property type="entry name" value="alpha/beta-Hydrolases"/>
    <property type="match status" value="1"/>
</dbReference>
<organism evidence="5 6">
    <name type="scientific">Mycena metata</name>
    <dbReference type="NCBI Taxonomy" id="1033252"/>
    <lineage>
        <taxon>Eukaryota</taxon>
        <taxon>Fungi</taxon>
        <taxon>Dikarya</taxon>
        <taxon>Basidiomycota</taxon>
        <taxon>Agaricomycotina</taxon>
        <taxon>Agaricomycetes</taxon>
        <taxon>Agaricomycetidae</taxon>
        <taxon>Agaricales</taxon>
        <taxon>Marasmiineae</taxon>
        <taxon>Mycenaceae</taxon>
        <taxon>Mycena</taxon>
    </lineage>
</organism>
<protein>
    <recommendedName>
        <fullName evidence="3">Carboxylic ester hydrolase</fullName>
        <ecNumber evidence="3">3.1.1.-</ecNumber>
    </recommendedName>
</protein>
<feature type="domain" description="F-box" evidence="4">
    <location>
        <begin position="4"/>
        <end position="53"/>
    </location>
</feature>
<dbReference type="PANTHER" id="PTHR11559">
    <property type="entry name" value="CARBOXYLESTERASE"/>
    <property type="match status" value="1"/>
</dbReference>
<dbReference type="Gene3D" id="3.40.50.1820">
    <property type="entry name" value="alpha/beta hydrolase"/>
    <property type="match status" value="2"/>
</dbReference>
<evidence type="ECO:0000256" key="2">
    <source>
        <dbReference type="ARBA" id="ARBA00022801"/>
    </source>
</evidence>
<dbReference type="SUPFAM" id="SSF81383">
    <property type="entry name" value="F-box domain"/>
    <property type="match status" value="1"/>
</dbReference>
<evidence type="ECO:0000313" key="5">
    <source>
        <dbReference type="EMBL" id="KAJ7752878.1"/>
    </source>
</evidence>
<dbReference type="InterPro" id="IPR029058">
    <property type="entry name" value="AB_hydrolase_fold"/>
</dbReference>
<name>A0AAD7NAQ0_9AGAR</name>
<keyword evidence="2 3" id="KW-0378">Hydrolase</keyword>
<comment type="similarity">
    <text evidence="1 3">Belongs to the type-B carboxylesterase/lipase family.</text>
</comment>
<sequence length="343" mass="37286">MMSQDHFDKLPPELILLIAHYLPMEGLNTLVLTCRRLREILQAELESRITAELPKDLLLWASNSKPQGWWVGEVAGDDKPSGLSAAHPEGMCPWRGGRQSLHVPRCPFAQPAVRFSLPQPATLLHGVQNATAFGLACPQQALSALALPVTLPDEGIVSEDCLKLNVFASSLRMRPRQMPSSQFSSTCTGFTVVCQIVFAQFSPLARRPTRRFRNRKRTGHGRATRGRVFHLHCILNPAFGCLAGKEVGDEGITNIGLRDQIFALKWVREHIGAFGGDAARVVIGGPSAGAISAALLLLDNKQFKPSALFRGPFMSSGSPVTTGSVADGQPHYDELIRANPSLS</sequence>
<dbReference type="Gene3D" id="1.20.1280.50">
    <property type="match status" value="1"/>
</dbReference>
<dbReference type="EMBL" id="JARKIB010000057">
    <property type="protein sequence ID" value="KAJ7752878.1"/>
    <property type="molecule type" value="Genomic_DNA"/>
</dbReference>
<reference evidence="5" key="1">
    <citation type="submission" date="2023-03" db="EMBL/GenBank/DDBJ databases">
        <title>Massive genome expansion in bonnet fungi (Mycena s.s.) driven by repeated elements and novel gene families across ecological guilds.</title>
        <authorList>
            <consortium name="Lawrence Berkeley National Laboratory"/>
            <person name="Harder C.B."/>
            <person name="Miyauchi S."/>
            <person name="Viragh M."/>
            <person name="Kuo A."/>
            <person name="Thoen E."/>
            <person name="Andreopoulos B."/>
            <person name="Lu D."/>
            <person name="Skrede I."/>
            <person name="Drula E."/>
            <person name="Henrissat B."/>
            <person name="Morin E."/>
            <person name="Kohler A."/>
            <person name="Barry K."/>
            <person name="LaButti K."/>
            <person name="Morin E."/>
            <person name="Salamov A."/>
            <person name="Lipzen A."/>
            <person name="Mereny Z."/>
            <person name="Hegedus B."/>
            <person name="Baldrian P."/>
            <person name="Stursova M."/>
            <person name="Weitz H."/>
            <person name="Taylor A."/>
            <person name="Grigoriev I.V."/>
            <person name="Nagy L.G."/>
            <person name="Martin F."/>
            <person name="Kauserud H."/>
        </authorList>
    </citation>
    <scope>NUCLEOTIDE SEQUENCE</scope>
    <source>
        <strain evidence="5">CBHHK182m</strain>
    </source>
</reference>
<dbReference type="CDD" id="cd09917">
    <property type="entry name" value="F-box_SF"/>
    <property type="match status" value="1"/>
</dbReference>
<dbReference type="EC" id="3.1.1.-" evidence="3"/>
<dbReference type="InterPro" id="IPR019826">
    <property type="entry name" value="Carboxylesterase_B_AS"/>
</dbReference>
<dbReference type="InterPro" id="IPR050309">
    <property type="entry name" value="Type-B_Carboxylest/Lipase"/>
</dbReference>
<dbReference type="PROSITE" id="PS50181">
    <property type="entry name" value="FBOX"/>
    <property type="match status" value="1"/>
</dbReference>
<dbReference type="AlphaFoldDB" id="A0AAD7NAQ0"/>
<dbReference type="Pfam" id="PF12937">
    <property type="entry name" value="F-box-like"/>
    <property type="match status" value="1"/>
</dbReference>
<dbReference type="InterPro" id="IPR002018">
    <property type="entry name" value="CarbesteraseB"/>
</dbReference>
<evidence type="ECO:0000256" key="1">
    <source>
        <dbReference type="ARBA" id="ARBA00005964"/>
    </source>
</evidence>
<dbReference type="PROSITE" id="PS00122">
    <property type="entry name" value="CARBOXYLESTERASE_B_1"/>
    <property type="match status" value="1"/>
</dbReference>
<dbReference type="Pfam" id="PF00135">
    <property type="entry name" value="COesterase"/>
    <property type="match status" value="2"/>
</dbReference>
<evidence type="ECO:0000313" key="6">
    <source>
        <dbReference type="Proteomes" id="UP001215598"/>
    </source>
</evidence>
<dbReference type="InterPro" id="IPR036047">
    <property type="entry name" value="F-box-like_dom_sf"/>
</dbReference>
<proteinExistence type="inferred from homology"/>
<evidence type="ECO:0000259" key="4">
    <source>
        <dbReference type="PROSITE" id="PS50181"/>
    </source>
</evidence>
<gene>
    <name evidence="5" type="ORF">B0H16DRAFT_1723344</name>
</gene>
<accession>A0AAD7NAQ0</accession>